<dbReference type="AlphaFoldDB" id="A0A392TXE1"/>
<evidence type="ECO:0000313" key="13">
    <source>
        <dbReference type="Proteomes" id="UP000265520"/>
    </source>
</evidence>
<proteinExistence type="inferred from homology"/>
<evidence type="ECO:0000256" key="7">
    <source>
        <dbReference type="ARBA" id="ARBA00023085"/>
    </source>
</evidence>
<keyword evidence="6 10" id="KW-0378">Hydrolase</keyword>
<comment type="pathway">
    <text evidence="2 10">Glycan metabolism; pectin degradation; 2-dehydro-3-deoxy-D-gluconate from pectin: step 1/5.</text>
</comment>
<feature type="active site" evidence="9">
    <location>
        <position position="54"/>
    </location>
</feature>
<comment type="subcellular location">
    <subcellularLocation>
        <location evidence="1">Secreted</location>
        <location evidence="1">Cell wall</location>
    </subcellularLocation>
</comment>
<dbReference type="InterPro" id="IPR000070">
    <property type="entry name" value="Pectinesterase_cat"/>
</dbReference>
<evidence type="ECO:0000256" key="2">
    <source>
        <dbReference type="ARBA" id="ARBA00005184"/>
    </source>
</evidence>
<evidence type="ECO:0000256" key="6">
    <source>
        <dbReference type="ARBA" id="ARBA00022801"/>
    </source>
</evidence>
<evidence type="ECO:0000313" key="12">
    <source>
        <dbReference type="EMBL" id="MCI65619.1"/>
    </source>
</evidence>
<comment type="catalytic activity">
    <reaction evidence="8 10">
        <text>[(1-&gt;4)-alpha-D-galacturonosyl methyl ester](n) + n H2O = [(1-&gt;4)-alpha-D-galacturonosyl](n) + n methanol + n H(+)</text>
        <dbReference type="Rhea" id="RHEA:22380"/>
        <dbReference type="Rhea" id="RHEA-COMP:14570"/>
        <dbReference type="Rhea" id="RHEA-COMP:14573"/>
        <dbReference type="ChEBI" id="CHEBI:15377"/>
        <dbReference type="ChEBI" id="CHEBI:15378"/>
        <dbReference type="ChEBI" id="CHEBI:17790"/>
        <dbReference type="ChEBI" id="CHEBI:140522"/>
        <dbReference type="ChEBI" id="CHEBI:140523"/>
        <dbReference type="EC" id="3.1.1.11"/>
    </reaction>
</comment>
<name>A0A392TXE1_9FABA</name>
<evidence type="ECO:0000256" key="1">
    <source>
        <dbReference type="ARBA" id="ARBA00004191"/>
    </source>
</evidence>
<dbReference type="SUPFAM" id="SSF51126">
    <property type="entry name" value="Pectin lyase-like"/>
    <property type="match status" value="1"/>
</dbReference>
<dbReference type="UniPathway" id="UPA00545">
    <property type="reaction ID" value="UER00823"/>
</dbReference>
<dbReference type="InterPro" id="IPR012334">
    <property type="entry name" value="Pectin_lyas_fold"/>
</dbReference>
<dbReference type="Gene3D" id="2.160.20.10">
    <property type="entry name" value="Single-stranded right-handed beta-helix, Pectin lyase-like"/>
    <property type="match status" value="1"/>
</dbReference>
<dbReference type="PANTHER" id="PTHR31321">
    <property type="entry name" value="ACYL-COA THIOESTER HYDROLASE YBHC-RELATED"/>
    <property type="match status" value="1"/>
</dbReference>
<keyword evidence="5" id="KW-0134">Cell wall</keyword>
<dbReference type="GO" id="GO:0030599">
    <property type="term" value="F:pectinesterase activity"/>
    <property type="evidence" value="ECO:0007669"/>
    <property type="project" value="UniProtKB-UniRule"/>
</dbReference>
<feature type="non-terminal residue" evidence="12">
    <location>
        <position position="65"/>
    </location>
</feature>
<dbReference type="PROSITE" id="PS00503">
    <property type="entry name" value="PECTINESTERASE_2"/>
    <property type="match status" value="1"/>
</dbReference>
<evidence type="ECO:0000256" key="4">
    <source>
        <dbReference type="ARBA" id="ARBA00013229"/>
    </source>
</evidence>
<evidence type="ECO:0000256" key="8">
    <source>
        <dbReference type="ARBA" id="ARBA00047928"/>
    </source>
</evidence>
<keyword evidence="13" id="KW-1185">Reference proteome</keyword>
<reference evidence="12 13" key="1">
    <citation type="journal article" date="2018" name="Front. Plant Sci.">
        <title>Red Clover (Trifolium pratense) and Zigzag Clover (T. medium) - A Picture of Genomic Similarities and Differences.</title>
        <authorList>
            <person name="Dluhosova J."/>
            <person name="Istvanek J."/>
            <person name="Nedelnik J."/>
            <person name="Repkova J."/>
        </authorList>
    </citation>
    <scope>NUCLEOTIDE SEQUENCE [LARGE SCALE GENOMIC DNA]</scope>
    <source>
        <strain evidence="13">cv. 10/8</strain>
        <tissue evidence="12">Leaf</tissue>
    </source>
</reference>
<evidence type="ECO:0000256" key="3">
    <source>
        <dbReference type="ARBA" id="ARBA00008891"/>
    </source>
</evidence>
<accession>A0A392TXE1</accession>
<dbReference type="EMBL" id="LXQA010679043">
    <property type="protein sequence ID" value="MCI65619.1"/>
    <property type="molecule type" value="Genomic_DNA"/>
</dbReference>
<protein>
    <recommendedName>
        <fullName evidence="4 10">Pectinesterase</fullName>
        <ecNumber evidence="4 10">3.1.1.11</ecNumber>
    </recommendedName>
</protein>
<comment type="caution">
    <text evidence="12">The sequence shown here is derived from an EMBL/GenBank/DDBJ whole genome shotgun (WGS) entry which is preliminary data.</text>
</comment>
<keyword evidence="5" id="KW-0964">Secreted</keyword>
<evidence type="ECO:0000256" key="10">
    <source>
        <dbReference type="RuleBase" id="RU000589"/>
    </source>
</evidence>
<dbReference type="GO" id="GO:0045490">
    <property type="term" value="P:pectin catabolic process"/>
    <property type="evidence" value="ECO:0007669"/>
    <property type="project" value="UniProtKB-UniRule"/>
</dbReference>
<dbReference type="Proteomes" id="UP000265520">
    <property type="component" value="Unassembled WGS sequence"/>
</dbReference>
<dbReference type="EC" id="3.1.1.11" evidence="4 10"/>
<keyword evidence="7 10" id="KW-0063">Aspartyl esterase</keyword>
<dbReference type="Pfam" id="PF01095">
    <property type="entry name" value="Pectinesterase"/>
    <property type="match status" value="1"/>
</dbReference>
<dbReference type="GO" id="GO:0042545">
    <property type="term" value="P:cell wall modification"/>
    <property type="evidence" value="ECO:0007669"/>
    <property type="project" value="UniProtKB-UniRule"/>
</dbReference>
<feature type="domain" description="Pectinesterase catalytic" evidence="11">
    <location>
        <begin position="5"/>
        <end position="63"/>
    </location>
</feature>
<evidence type="ECO:0000256" key="5">
    <source>
        <dbReference type="ARBA" id="ARBA00022512"/>
    </source>
</evidence>
<evidence type="ECO:0000256" key="9">
    <source>
        <dbReference type="PROSITE-ProRule" id="PRU10040"/>
    </source>
</evidence>
<dbReference type="PANTHER" id="PTHR31321:SF33">
    <property type="entry name" value="PECTINESTERASE 8-RELATED"/>
    <property type="match status" value="1"/>
</dbReference>
<dbReference type="InterPro" id="IPR011050">
    <property type="entry name" value="Pectin_lyase_fold/virulence"/>
</dbReference>
<organism evidence="12 13">
    <name type="scientific">Trifolium medium</name>
    <dbReference type="NCBI Taxonomy" id="97028"/>
    <lineage>
        <taxon>Eukaryota</taxon>
        <taxon>Viridiplantae</taxon>
        <taxon>Streptophyta</taxon>
        <taxon>Embryophyta</taxon>
        <taxon>Tracheophyta</taxon>
        <taxon>Spermatophyta</taxon>
        <taxon>Magnoliopsida</taxon>
        <taxon>eudicotyledons</taxon>
        <taxon>Gunneridae</taxon>
        <taxon>Pentapetalae</taxon>
        <taxon>rosids</taxon>
        <taxon>fabids</taxon>
        <taxon>Fabales</taxon>
        <taxon>Fabaceae</taxon>
        <taxon>Papilionoideae</taxon>
        <taxon>50 kb inversion clade</taxon>
        <taxon>NPAAA clade</taxon>
        <taxon>Hologalegina</taxon>
        <taxon>IRL clade</taxon>
        <taxon>Trifolieae</taxon>
        <taxon>Trifolium</taxon>
    </lineage>
</organism>
<sequence>MPSPGAEGAQAVAMRISGDQAEFRGCGFFGAQDTLHDDKGRHYFKDCYIQGSIDFIFGNARSLYE</sequence>
<comment type="similarity">
    <text evidence="3">Belongs to the pectinesterase family.</text>
</comment>
<evidence type="ECO:0000259" key="11">
    <source>
        <dbReference type="Pfam" id="PF01095"/>
    </source>
</evidence>
<dbReference type="InterPro" id="IPR033131">
    <property type="entry name" value="Pectinesterase_Asp_AS"/>
</dbReference>